<dbReference type="PANTHER" id="PTHR47099">
    <property type="entry name" value="METHYLCOBAMIDE:COM METHYLTRANSFERASE MTBA"/>
    <property type="match status" value="1"/>
</dbReference>
<sequence>MWGRELIEAAIAGNSCEVNGFWVGHPSDEAKKIYYQETGITGNNGKSEADFNLKINSDMIWLSPELDPECWKSPDGSPMWNCFNEERKSLGSGGIFADCESIAEIEAFPWPDPAYLDFTNCLEDSRYAYEKGLAVFGGMWCPFFHILCDFFGMENYFVKMYTDPEVVHAATRHIVDFYLEANRRYLWQAKPYLSAAFFGNDLGTQLSLLISPESFDEFVLPYLTEIVQGIKAEGLKTAMHSCGAIDLIIPKLIDAGIDILHPLQAKAAGMDAENLAAKYGGKLVFMGGVDTQELLPFGNGSQVKEEVLRLRDIFKGKFIVSPSHEALLPNVPFENVMAMSAGAKEESVHLSKTQI</sequence>
<keyword evidence="2" id="KW-0808">Transferase</keyword>
<dbReference type="GO" id="GO:0008168">
    <property type="term" value="F:methyltransferase activity"/>
    <property type="evidence" value="ECO:0007669"/>
    <property type="project" value="UniProtKB-KW"/>
</dbReference>
<proteinExistence type="predicted"/>
<keyword evidence="3" id="KW-1185">Reference proteome</keyword>
<name>A0A4U8Q5Y1_9FIRM</name>
<dbReference type="InterPro" id="IPR000257">
    <property type="entry name" value="Uroporphyrinogen_deCOase"/>
</dbReference>
<dbReference type="EMBL" id="QGQD01000058">
    <property type="protein sequence ID" value="TLD00167.1"/>
    <property type="molecule type" value="Genomic_DNA"/>
</dbReference>
<dbReference type="GO" id="GO:0004853">
    <property type="term" value="F:uroporphyrinogen decarboxylase activity"/>
    <property type="evidence" value="ECO:0007669"/>
    <property type="project" value="InterPro"/>
</dbReference>
<gene>
    <name evidence="2" type="ORF">DSM106044_03007</name>
</gene>
<dbReference type="Proteomes" id="UP000306509">
    <property type="component" value="Unassembled WGS sequence"/>
</dbReference>
<feature type="domain" description="Uroporphyrinogen decarboxylase (URO-D)" evidence="1">
    <location>
        <begin position="128"/>
        <end position="343"/>
    </location>
</feature>
<dbReference type="Gene3D" id="3.20.20.210">
    <property type="match status" value="1"/>
</dbReference>
<dbReference type="PANTHER" id="PTHR47099:SF1">
    <property type="entry name" value="METHYLCOBAMIDE:COM METHYLTRANSFERASE MTBA"/>
    <property type="match status" value="1"/>
</dbReference>
<dbReference type="SUPFAM" id="SSF51726">
    <property type="entry name" value="UROD/MetE-like"/>
    <property type="match status" value="1"/>
</dbReference>
<dbReference type="AlphaFoldDB" id="A0A4U8Q5Y1"/>
<keyword evidence="2" id="KW-0489">Methyltransferase</keyword>
<dbReference type="STRING" id="180332.GCA_000797495_03027"/>
<dbReference type="GO" id="GO:0006779">
    <property type="term" value="P:porphyrin-containing compound biosynthetic process"/>
    <property type="evidence" value="ECO:0007669"/>
    <property type="project" value="InterPro"/>
</dbReference>
<dbReference type="InterPro" id="IPR052024">
    <property type="entry name" value="Methanogen_methyltrans"/>
</dbReference>
<dbReference type="InterPro" id="IPR038071">
    <property type="entry name" value="UROD/MetE-like_sf"/>
</dbReference>
<accession>A0A4U8Q5Y1</accession>
<protein>
    <submittedName>
        <fullName evidence="2">Methylcobalamin:coenzyme M methyltransferase</fullName>
    </submittedName>
</protein>
<evidence type="ECO:0000313" key="3">
    <source>
        <dbReference type="Proteomes" id="UP000306509"/>
    </source>
</evidence>
<dbReference type="RefSeq" id="WP_138002766.1">
    <property type="nucleotide sequence ID" value="NZ_QGQD01000058.1"/>
</dbReference>
<organism evidence="2 3">
    <name type="scientific">Robinsoniella peoriensis</name>
    <dbReference type="NCBI Taxonomy" id="180332"/>
    <lineage>
        <taxon>Bacteria</taxon>
        <taxon>Bacillati</taxon>
        <taxon>Bacillota</taxon>
        <taxon>Clostridia</taxon>
        <taxon>Lachnospirales</taxon>
        <taxon>Lachnospiraceae</taxon>
        <taxon>Robinsoniella</taxon>
    </lineage>
</organism>
<comment type="caution">
    <text evidence="2">The sequence shown here is derived from an EMBL/GenBank/DDBJ whole genome shotgun (WGS) entry which is preliminary data.</text>
</comment>
<dbReference type="GO" id="GO:0032259">
    <property type="term" value="P:methylation"/>
    <property type="evidence" value="ECO:0007669"/>
    <property type="project" value="UniProtKB-KW"/>
</dbReference>
<dbReference type="Pfam" id="PF01208">
    <property type="entry name" value="URO-D"/>
    <property type="match status" value="1"/>
</dbReference>
<evidence type="ECO:0000259" key="1">
    <source>
        <dbReference type="Pfam" id="PF01208"/>
    </source>
</evidence>
<evidence type="ECO:0000313" key="2">
    <source>
        <dbReference type="EMBL" id="TLD00167.1"/>
    </source>
</evidence>
<reference evidence="2 3" key="1">
    <citation type="journal article" date="2019" name="Anaerobe">
        <title>Detection of Robinsoniella peoriensis in multiple bone samples of a trauma patient.</title>
        <authorList>
            <person name="Schrottner P."/>
            <person name="Hartwich K."/>
            <person name="Bunk B."/>
            <person name="Schober I."/>
            <person name="Helbig S."/>
            <person name="Rudolph W.W."/>
            <person name="Gunzer F."/>
        </authorList>
    </citation>
    <scope>NUCLEOTIDE SEQUENCE [LARGE SCALE GENOMIC DNA]</scope>
    <source>
        <strain evidence="2 3">DSM 106044</strain>
    </source>
</reference>